<dbReference type="AlphaFoldDB" id="A0A401H2Y9"/>
<evidence type="ECO:0000313" key="1">
    <source>
        <dbReference type="EMBL" id="GBE88806.1"/>
    </source>
</evidence>
<comment type="caution">
    <text evidence="1">The sequence shown here is derived from an EMBL/GenBank/DDBJ whole genome shotgun (WGS) entry which is preliminary data.</text>
</comment>
<sequence>MRFVVSSTTPTNVYALEKCGDNTLGTILRLEATLIMLDLTSYSLDVAFSCAYTGGKREGGISMGPTAVSAPAGFESFLS</sequence>
<keyword evidence="2" id="KW-1185">Reference proteome</keyword>
<name>A0A401H2Y9_9APHY</name>
<organism evidence="1 2">
    <name type="scientific">Sparassis crispa</name>
    <dbReference type="NCBI Taxonomy" id="139825"/>
    <lineage>
        <taxon>Eukaryota</taxon>
        <taxon>Fungi</taxon>
        <taxon>Dikarya</taxon>
        <taxon>Basidiomycota</taxon>
        <taxon>Agaricomycotina</taxon>
        <taxon>Agaricomycetes</taxon>
        <taxon>Polyporales</taxon>
        <taxon>Sparassidaceae</taxon>
        <taxon>Sparassis</taxon>
    </lineage>
</organism>
<gene>
    <name evidence="1" type="ORF">SCP_1402110</name>
</gene>
<evidence type="ECO:0000313" key="2">
    <source>
        <dbReference type="Proteomes" id="UP000287166"/>
    </source>
</evidence>
<reference evidence="1 2" key="1">
    <citation type="journal article" date="2018" name="Sci. Rep.">
        <title>Genome sequence of the cauliflower mushroom Sparassis crispa (Hanabiratake) and its association with beneficial usage.</title>
        <authorList>
            <person name="Kiyama R."/>
            <person name="Furutani Y."/>
            <person name="Kawaguchi K."/>
            <person name="Nakanishi T."/>
        </authorList>
    </citation>
    <scope>NUCLEOTIDE SEQUENCE [LARGE SCALE GENOMIC DNA]</scope>
</reference>
<proteinExistence type="predicted"/>
<dbReference type="Proteomes" id="UP000287166">
    <property type="component" value="Unassembled WGS sequence"/>
</dbReference>
<dbReference type="GeneID" id="38785723"/>
<protein>
    <submittedName>
        <fullName evidence="1">Uncharacterized protein</fullName>
    </submittedName>
</protein>
<accession>A0A401H2Y9</accession>
<dbReference type="RefSeq" id="XP_027619719.1">
    <property type="nucleotide sequence ID" value="XM_027763918.1"/>
</dbReference>
<dbReference type="InParanoid" id="A0A401H2Y9"/>
<dbReference type="EMBL" id="BFAD01000014">
    <property type="protein sequence ID" value="GBE88806.1"/>
    <property type="molecule type" value="Genomic_DNA"/>
</dbReference>